<accession>A0A6G1Q1M8</accession>
<keyword evidence="3" id="KW-1133">Transmembrane helix</keyword>
<evidence type="ECO:0000256" key="3">
    <source>
        <dbReference type="ARBA" id="ARBA00022989"/>
    </source>
</evidence>
<keyword evidence="4" id="KW-0472">Membrane</keyword>
<evidence type="ECO:0000259" key="6">
    <source>
        <dbReference type="PROSITE" id="PS50221"/>
    </source>
</evidence>
<dbReference type="InterPro" id="IPR046338">
    <property type="entry name" value="GAIN_dom_sf"/>
</dbReference>
<reference evidence="7 8" key="1">
    <citation type="submission" date="2019-02" db="EMBL/GenBank/DDBJ databases">
        <title>Opniocepnalus argus genome.</title>
        <authorList>
            <person name="Zhou C."/>
            <person name="Xiao S."/>
        </authorList>
    </citation>
    <scope>NUCLEOTIDE SEQUENCE [LARGE SCALE GENOMIC DNA]</scope>
    <source>
        <strain evidence="7">OARG1902GOOAL</strain>
        <tissue evidence="7">Muscle</tissue>
    </source>
</reference>
<feature type="domain" description="GAIN-B" evidence="6">
    <location>
        <begin position="240"/>
        <end position="427"/>
    </location>
</feature>
<keyword evidence="2" id="KW-0812">Transmembrane</keyword>
<evidence type="ECO:0000313" key="7">
    <source>
        <dbReference type="EMBL" id="KAF3696283.1"/>
    </source>
</evidence>
<protein>
    <submittedName>
        <fullName evidence="7">Adhesion G-protein coupled receptor D2</fullName>
    </submittedName>
</protein>
<organism evidence="7 8">
    <name type="scientific">Channa argus</name>
    <name type="common">Northern snakehead</name>
    <name type="synonym">Ophicephalus argus</name>
    <dbReference type="NCBI Taxonomy" id="215402"/>
    <lineage>
        <taxon>Eukaryota</taxon>
        <taxon>Metazoa</taxon>
        <taxon>Chordata</taxon>
        <taxon>Craniata</taxon>
        <taxon>Vertebrata</taxon>
        <taxon>Euteleostomi</taxon>
        <taxon>Actinopterygii</taxon>
        <taxon>Neopterygii</taxon>
        <taxon>Teleostei</taxon>
        <taxon>Neoteleostei</taxon>
        <taxon>Acanthomorphata</taxon>
        <taxon>Anabantaria</taxon>
        <taxon>Anabantiformes</taxon>
        <taxon>Channoidei</taxon>
        <taxon>Channidae</taxon>
        <taxon>Channa</taxon>
    </lineage>
</organism>
<dbReference type="PROSITE" id="PS50221">
    <property type="entry name" value="GAIN_B"/>
    <property type="match status" value="1"/>
</dbReference>
<reference evidence="8" key="2">
    <citation type="submission" date="2019-02" db="EMBL/GenBank/DDBJ databases">
        <title>Opniocepnalus argus Var Kimnra genome.</title>
        <authorList>
            <person name="Zhou C."/>
            <person name="Xiao S."/>
        </authorList>
    </citation>
    <scope>NUCLEOTIDE SEQUENCE [LARGE SCALE GENOMIC DNA]</scope>
</reference>
<dbReference type="PANTHER" id="PTHR12011:SF58">
    <property type="entry name" value="ADHESION G-PROTEIN COUPLED RECEPTOR D2"/>
    <property type="match status" value="1"/>
</dbReference>
<name>A0A6G1Q1M8_CHAAH</name>
<keyword evidence="5" id="KW-1015">Disulfide bond</keyword>
<dbReference type="InterPro" id="IPR057244">
    <property type="entry name" value="GAIN_B"/>
</dbReference>
<dbReference type="EMBL" id="CM015722">
    <property type="protein sequence ID" value="KAF3696283.1"/>
    <property type="molecule type" value="Genomic_DNA"/>
</dbReference>
<evidence type="ECO:0000256" key="2">
    <source>
        <dbReference type="ARBA" id="ARBA00022692"/>
    </source>
</evidence>
<proteinExistence type="predicted"/>
<evidence type="ECO:0000256" key="1">
    <source>
        <dbReference type="ARBA" id="ARBA00004370"/>
    </source>
</evidence>
<keyword evidence="7" id="KW-0675">Receptor</keyword>
<dbReference type="GO" id="GO:0004930">
    <property type="term" value="F:G protein-coupled receptor activity"/>
    <property type="evidence" value="ECO:0007669"/>
    <property type="project" value="InterPro"/>
</dbReference>
<dbReference type="Gene3D" id="2.60.220.50">
    <property type="match status" value="1"/>
</dbReference>
<dbReference type="SMART" id="SM00303">
    <property type="entry name" value="GPS"/>
    <property type="match status" value="1"/>
</dbReference>
<keyword evidence="8" id="KW-1185">Reference proteome</keyword>
<dbReference type="InterPro" id="IPR000203">
    <property type="entry name" value="GPS"/>
</dbReference>
<dbReference type="GO" id="GO:0005886">
    <property type="term" value="C:plasma membrane"/>
    <property type="evidence" value="ECO:0007669"/>
    <property type="project" value="TreeGrafter"/>
</dbReference>
<evidence type="ECO:0000313" key="8">
    <source>
        <dbReference type="Proteomes" id="UP000503349"/>
    </source>
</evidence>
<sequence>MKHISALSACSPMTQEVVFSWNPDNLSSHPMVKEMQALVFCPAGQQRMALQGCRTLHSWSDQLPLFGLTDCADTLPFVCKSSRERYLKLKQMQDSHSSQSTAFMNHLMKLSNKTQLVFGQEPSGENNLAEVSALLDISVQALENTQQEGLQPTDMVSLIQLLSLAADIPAQPLSDAANASHDSIQELSQHFINVADSVISKDNALKWQAIKEVVNGPMDVVKSIDRMVTSLSSRLMAETDHLTIHSPNIKLNVQQQRLQESFRVSSFCGPETDKSTNLDCISVPHQKIQDLHNNGFHKVTLVNTWYGSLQSLFSPKENITMVPTVTDGTQRYLGTILGSSVISTTVLGDDQPVSMAVRFQLQHRVQNPTGTVYDPVCAFWDFDLTPEAGGWWNTKGCEVVSKQYGYTVCYCNHTTNFALLLQVYEVQVNAVVLCRVVMVTVSSAHRRAKMLSPSSASKMQTFDLTWAVMRPVLILLPVLGLTWVCGVLVHLSVVVAYVFITLNAFPGEECHKEDQRKEKGLIFHELFPANQLFAFPEDPSYFLGSRSSNPL</sequence>
<gene>
    <name evidence="7" type="ORF">EXN66_Car011960</name>
</gene>
<dbReference type="Pfam" id="PF01825">
    <property type="entry name" value="GPS"/>
    <property type="match status" value="1"/>
</dbReference>
<dbReference type="Proteomes" id="UP000503349">
    <property type="component" value="Chromosome 11"/>
</dbReference>
<evidence type="ECO:0000256" key="5">
    <source>
        <dbReference type="ARBA" id="ARBA00023157"/>
    </source>
</evidence>
<comment type="subcellular location">
    <subcellularLocation>
        <location evidence="1">Membrane</location>
    </subcellularLocation>
</comment>
<dbReference type="PANTHER" id="PTHR12011">
    <property type="entry name" value="ADHESION G-PROTEIN COUPLED RECEPTOR"/>
    <property type="match status" value="1"/>
</dbReference>
<dbReference type="AlphaFoldDB" id="A0A6G1Q1M8"/>
<dbReference type="GO" id="GO:0007189">
    <property type="term" value="P:adenylate cyclase-activating G protein-coupled receptor signaling pathway"/>
    <property type="evidence" value="ECO:0007669"/>
    <property type="project" value="TreeGrafter"/>
</dbReference>
<evidence type="ECO:0000256" key="4">
    <source>
        <dbReference type="ARBA" id="ARBA00023136"/>
    </source>
</evidence>